<dbReference type="EMBL" id="FN654205">
    <property type="protein sequence ID" value="CBY16425.1"/>
    <property type="molecule type" value="Genomic_DNA"/>
</dbReference>
<organism evidence="2">
    <name type="scientific">Oikopleura dioica</name>
    <name type="common">Tunicate</name>
    <dbReference type="NCBI Taxonomy" id="34765"/>
    <lineage>
        <taxon>Eukaryota</taxon>
        <taxon>Metazoa</taxon>
        <taxon>Chordata</taxon>
        <taxon>Tunicata</taxon>
        <taxon>Appendicularia</taxon>
        <taxon>Copelata</taxon>
        <taxon>Oikopleuridae</taxon>
        <taxon>Oikopleura</taxon>
    </lineage>
</organism>
<evidence type="ECO:0000313" key="2">
    <source>
        <dbReference type="EMBL" id="CBY16425.1"/>
    </source>
</evidence>
<accession>E4Y3M9</accession>
<sequence>MWKFAGLVALLGLQVSLSRKWRKEAAKNERNDNWSILENIWTEEDIKQIKNQMRTRGLFRTATNLDNHAINDHIGEKTALNQDGTCPHYLMLPNSRREYCALAGRFDVGVHHILSGGPQSKKMYREDLVGLIGSTFFQQYFSHIKDGPDSLSSVGAISKVFASEQYKKVSEKFCPSPKKNHQEMMALTVLLPGSELAVHYDNPYFMEFSRETTPVWLLVALRQSGVMNEREVPQIQGVAYM</sequence>
<dbReference type="AlphaFoldDB" id="E4Y3M9"/>
<feature type="chain" id="PRO_5003190754" description="Prolyl 4-hydroxylase alpha subunit domain-containing protein" evidence="1">
    <location>
        <begin position="19"/>
        <end position="241"/>
    </location>
</feature>
<evidence type="ECO:0008006" key="4">
    <source>
        <dbReference type="Google" id="ProtNLM"/>
    </source>
</evidence>
<reference evidence="2" key="1">
    <citation type="journal article" date="2010" name="Science">
        <title>Plasticity of animal genome architecture unmasked by rapid evolution of a pelagic tunicate.</title>
        <authorList>
            <person name="Denoeud F."/>
            <person name="Henriet S."/>
            <person name="Mungpakdee S."/>
            <person name="Aury J.M."/>
            <person name="Da Silva C."/>
            <person name="Brinkmann H."/>
            <person name="Mikhaleva J."/>
            <person name="Olsen L.C."/>
            <person name="Jubin C."/>
            <person name="Canestro C."/>
            <person name="Bouquet J.M."/>
            <person name="Danks G."/>
            <person name="Poulain J."/>
            <person name="Campsteijn C."/>
            <person name="Adamski M."/>
            <person name="Cross I."/>
            <person name="Yadetie F."/>
            <person name="Muffato M."/>
            <person name="Louis A."/>
            <person name="Butcher S."/>
            <person name="Tsagkogeorga G."/>
            <person name="Konrad A."/>
            <person name="Singh S."/>
            <person name="Jensen M.F."/>
            <person name="Cong E.H."/>
            <person name="Eikeseth-Otteraa H."/>
            <person name="Noel B."/>
            <person name="Anthouard V."/>
            <person name="Porcel B.M."/>
            <person name="Kachouri-Lafond R."/>
            <person name="Nishino A."/>
            <person name="Ugolini M."/>
            <person name="Chourrout P."/>
            <person name="Nishida H."/>
            <person name="Aasland R."/>
            <person name="Huzurbazar S."/>
            <person name="Westhof E."/>
            <person name="Delsuc F."/>
            <person name="Lehrach H."/>
            <person name="Reinhardt R."/>
            <person name="Weissenbach J."/>
            <person name="Roy S.W."/>
            <person name="Artiguenave F."/>
            <person name="Postlethwait J.H."/>
            <person name="Manak J.R."/>
            <person name="Thompson E.M."/>
            <person name="Jaillon O."/>
            <person name="Du Pasquier L."/>
            <person name="Boudinot P."/>
            <person name="Liberles D.A."/>
            <person name="Volff J.N."/>
            <person name="Philippe H."/>
            <person name="Lenhard B."/>
            <person name="Roest Crollius H."/>
            <person name="Wincker P."/>
            <person name="Chourrout D."/>
        </authorList>
    </citation>
    <scope>NUCLEOTIDE SEQUENCE [LARGE SCALE GENOMIC DNA]</scope>
</reference>
<protein>
    <recommendedName>
        <fullName evidence="4">Prolyl 4-hydroxylase alpha subunit domain-containing protein</fullName>
    </recommendedName>
</protein>
<proteinExistence type="predicted"/>
<keyword evidence="1" id="KW-0732">Signal</keyword>
<dbReference type="Proteomes" id="UP000001307">
    <property type="component" value="Unassembled WGS sequence"/>
</dbReference>
<feature type="signal peptide" evidence="1">
    <location>
        <begin position="1"/>
        <end position="18"/>
    </location>
</feature>
<name>E4Y3M9_OIKDI</name>
<dbReference type="OrthoDB" id="9986440at2759"/>
<evidence type="ECO:0000256" key="1">
    <source>
        <dbReference type="SAM" id="SignalP"/>
    </source>
</evidence>
<keyword evidence="3" id="KW-1185">Reference proteome</keyword>
<evidence type="ECO:0000313" key="3">
    <source>
        <dbReference type="Proteomes" id="UP000001307"/>
    </source>
</evidence>
<gene>
    <name evidence="2" type="ORF">GSOID_T00001589001</name>
</gene>
<dbReference type="InParanoid" id="E4Y3M9"/>